<proteinExistence type="predicted"/>
<dbReference type="EMBL" id="UINC01026162">
    <property type="protein sequence ID" value="SVB03113.1"/>
    <property type="molecule type" value="Genomic_DNA"/>
</dbReference>
<dbReference type="AlphaFoldDB" id="A0A382AQ08"/>
<gene>
    <name evidence="1" type="ORF">METZ01_LOCUS155967</name>
</gene>
<feature type="non-terminal residue" evidence="1">
    <location>
        <position position="1"/>
    </location>
</feature>
<evidence type="ECO:0000313" key="1">
    <source>
        <dbReference type="EMBL" id="SVB03113.1"/>
    </source>
</evidence>
<reference evidence="1" key="1">
    <citation type="submission" date="2018-05" db="EMBL/GenBank/DDBJ databases">
        <authorList>
            <person name="Lanie J.A."/>
            <person name="Ng W.-L."/>
            <person name="Kazmierczak K.M."/>
            <person name="Andrzejewski T.M."/>
            <person name="Davidsen T.M."/>
            <person name="Wayne K.J."/>
            <person name="Tettelin H."/>
            <person name="Glass J.I."/>
            <person name="Rusch D."/>
            <person name="Podicherti R."/>
            <person name="Tsui H.-C.T."/>
            <person name="Winkler M.E."/>
        </authorList>
    </citation>
    <scope>NUCLEOTIDE SEQUENCE</scope>
</reference>
<protein>
    <submittedName>
        <fullName evidence="1">Uncharacterized protein</fullName>
    </submittedName>
</protein>
<organism evidence="1">
    <name type="scientific">marine metagenome</name>
    <dbReference type="NCBI Taxonomy" id="408172"/>
    <lineage>
        <taxon>unclassified sequences</taxon>
        <taxon>metagenomes</taxon>
        <taxon>ecological metagenomes</taxon>
    </lineage>
</organism>
<name>A0A382AQ08_9ZZZZ</name>
<accession>A0A382AQ08</accession>
<sequence>VPNDAEFHPTNTGGTAKIYKKYKKNDSNKLDDIFFPLLWKEK</sequence>